<dbReference type="CDD" id="cd19165">
    <property type="entry name" value="HemeO"/>
    <property type="match status" value="1"/>
</dbReference>
<evidence type="ECO:0000256" key="1">
    <source>
        <dbReference type="ARBA" id="ARBA00022617"/>
    </source>
</evidence>
<evidence type="ECO:0000256" key="2">
    <source>
        <dbReference type="ARBA" id="ARBA00022723"/>
    </source>
</evidence>
<dbReference type="PRINTS" id="PR00088">
    <property type="entry name" value="HAEMOXYGNASE"/>
</dbReference>
<keyword evidence="6" id="KW-1185">Reference proteome</keyword>
<dbReference type="PANTHER" id="PTHR10720:SF0">
    <property type="entry name" value="HEME OXYGENASE"/>
    <property type="match status" value="1"/>
</dbReference>
<comment type="caution">
    <text evidence="5">The sequence shown here is derived from an EMBL/GenBank/DDBJ whole genome shotgun (WGS) entry which is preliminary data.</text>
</comment>
<gene>
    <name evidence="5" type="primary">g10590</name>
    <name evidence="5" type="ORF">VP750_LOCUS9497</name>
</gene>
<evidence type="ECO:0000313" key="5">
    <source>
        <dbReference type="EMBL" id="CAL5227591.1"/>
    </source>
</evidence>
<dbReference type="Proteomes" id="UP001497392">
    <property type="component" value="Unassembled WGS sequence"/>
</dbReference>
<dbReference type="PANTHER" id="PTHR10720">
    <property type="entry name" value="HEME OXYGENASE"/>
    <property type="match status" value="1"/>
</dbReference>
<keyword evidence="2" id="KW-0479">Metal-binding</keyword>
<evidence type="ECO:0000313" key="6">
    <source>
        <dbReference type="Proteomes" id="UP001497392"/>
    </source>
</evidence>
<dbReference type="InterPro" id="IPR002051">
    <property type="entry name" value="Haem_Oase"/>
</dbReference>
<keyword evidence="1" id="KW-0349">Heme</keyword>
<protein>
    <submittedName>
        <fullName evidence="5">G10590 protein</fullName>
    </submittedName>
</protein>
<proteinExistence type="predicted"/>
<accession>A0ABP1G9Z1</accession>
<name>A0ABP1G9Z1_9CHLO</name>
<dbReference type="Pfam" id="PF01126">
    <property type="entry name" value="Heme_oxygenase"/>
    <property type="match status" value="1"/>
</dbReference>
<keyword evidence="3" id="KW-0408">Iron</keyword>
<keyword evidence="4" id="KW-1133">Transmembrane helix</keyword>
<keyword evidence="4" id="KW-0472">Membrane</keyword>
<dbReference type="Gene3D" id="1.20.910.10">
    <property type="entry name" value="Heme oxygenase-like"/>
    <property type="match status" value="1"/>
</dbReference>
<reference evidence="5 6" key="1">
    <citation type="submission" date="2024-06" db="EMBL/GenBank/DDBJ databases">
        <authorList>
            <person name="Kraege A."/>
            <person name="Thomma B."/>
        </authorList>
    </citation>
    <scope>NUCLEOTIDE SEQUENCE [LARGE SCALE GENOMIC DNA]</scope>
</reference>
<dbReference type="PIRSF" id="PIRSF000343">
    <property type="entry name" value="Haem_Oase"/>
    <property type="match status" value="1"/>
</dbReference>
<dbReference type="SUPFAM" id="SSF48613">
    <property type="entry name" value="Heme oxygenase-like"/>
    <property type="match status" value="1"/>
</dbReference>
<organism evidence="5 6">
    <name type="scientific">Coccomyxa viridis</name>
    <dbReference type="NCBI Taxonomy" id="1274662"/>
    <lineage>
        <taxon>Eukaryota</taxon>
        <taxon>Viridiplantae</taxon>
        <taxon>Chlorophyta</taxon>
        <taxon>core chlorophytes</taxon>
        <taxon>Trebouxiophyceae</taxon>
        <taxon>Trebouxiophyceae incertae sedis</taxon>
        <taxon>Coccomyxaceae</taxon>
        <taxon>Coccomyxa</taxon>
    </lineage>
</organism>
<dbReference type="EMBL" id="CAXHTA020000017">
    <property type="protein sequence ID" value="CAL5227591.1"/>
    <property type="molecule type" value="Genomic_DNA"/>
</dbReference>
<feature type="transmembrane region" description="Helical" evidence="4">
    <location>
        <begin position="251"/>
        <end position="268"/>
    </location>
</feature>
<keyword evidence="4" id="KW-0812">Transmembrane</keyword>
<dbReference type="InterPro" id="IPR016084">
    <property type="entry name" value="Haem_Oase-like_multi-hlx"/>
</dbReference>
<evidence type="ECO:0000256" key="3">
    <source>
        <dbReference type="ARBA" id="ARBA00023004"/>
    </source>
</evidence>
<dbReference type="InterPro" id="IPR016053">
    <property type="entry name" value="Haem_Oase-like"/>
</dbReference>
<sequence length="303" mass="32901">MTSIADETVRKDMTREISHAEASSSPLTQRLSQVSKSAHSVSNALVAARLAVVCTDKLLYAKALAAFWHVHAALEASIAKNAHHEDLKAIARLTKSLGRAAAFEADLQYLLGPEWKSQVAQRSPAVAAYVEHLNDISSSDPIRLVAHAYTQHLALLAGGQRIRKFVASTVPGLQGQDGVRVFGFEEPVDPLKKEYKHAVDALEGSLGKEGTQKVLEEHVRVFEMNNAIISDFPVRTRDALRAVQRILPPELILTACATVFALLMMWVSPKLVAAVQRWEGGTDAASSIDADAIDAMHGRSSEL</sequence>
<evidence type="ECO:0000256" key="4">
    <source>
        <dbReference type="SAM" id="Phobius"/>
    </source>
</evidence>